<evidence type="ECO:0000256" key="2">
    <source>
        <dbReference type="PROSITE-ProRule" id="PRU00781"/>
    </source>
</evidence>
<organism evidence="5">
    <name type="scientific">Sesamum calycinum</name>
    <dbReference type="NCBI Taxonomy" id="2727403"/>
    <lineage>
        <taxon>Eukaryota</taxon>
        <taxon>Viridiplantae</taxon>
        <taxon>Streptophyta</taxon>
        <taxon>Embryophyta</taxon>
        <taxon>Tracheophyta</taxon>
        <taxon>Spermatophyta</taxon>
        <taxon>Magnoliopsida</taxon>
        <taxon>eudicotyledons</taxon>
        <taxon>Gunneridae</taxon>
        <taxon>Pentapetalae</taxon>
        <taxon>asterids</taxon>
        <taxon>lamiids</taxon>
        <taxon>Lamiales</taxon>
        <taxon>Pedaliaceae</taxon>
        <taxon>Sesamum</taxon>
    </lineage>
</organism>
<comment type="caution">
    <text evidence="5">The sequence shown here is derived from an EMBL/GenBank/DDBJ whole genome shotgun (WGS) entry which is preliminary data.</text>
</comment>
<dbReference type="EMBL" id="JACGWM010000008">
    <property type="protein sequence ID" value="KAL0357148.1"/>
    <property type="molecule type" value="Genomic_DNA"/>
</dbReference>
<feature type="domain" description="PIPK" evidence="4">
    <location>
        <begin position="1"/>
        <end position="145"/>
    </location>
</feature>
<keyword evidence="2" id="KW-0067">ATP-binding</keyword>
<reference evidence="5" key="1">
    <citation type="submission" date="2020-06" db="EMBL/GenBank/DDBJ databases">
        <authorList>
            <person name="Li T."/>
            <person name="Hu X."/>
            <person name="Zhang T."/>
            <person name="Song X."/>
            <person name="Zhang H."/>
            <person name="Dai N."/>
            <person name="Sheng W."/>
            <person name="Hou X."/>
            <person name="Wei L."/>
        </authorList>
    </citation>
    <scope>NUCLEOTIDE SEQUENCE</scope>
    <source>
        <strain evidence="5">KEN8</strain>
        <tissue evidence="5">Leaf</tissue>
    </source>
</reference>
<evidence type="ECO:0000256" key="3">
    <source>
        <dbReference type="SAM" id="MobiDB-lite"/>
    </source>
</evidence>
<accession>A0AAW2PMK5</accession>
<protein>
    <submittedName>
        <fullName evidence="5">Phosphatidylinositol 4-phosphate 5-kinase</fullName>
    </submittedName>
</protein>
<dbReference type="GO" id="GO:0005524">
    <property type="term" value="F:ATP binding"/>
    <property type="evidence" value="ECO:0007669"/>
    <property type="project" value="UniProtKB-UniRule"/>
</dbReference>
<feature type="region of interest" description="Disordered" evidence="3">
    <location>
        <begin position="44"/>
        <end position="71"/>
    </location>
</feature>
<dbReference type="Pfam" id="PF01504">
    <property type="entry name" value="PIP5K"/>
    <property type="match status" value="1"/>
</dbReference>
<dbReference type="InterPro" id="IPR002498">
    <property type="entry name" value="PInositol-4-P-4/5-kinase_core"/>
</dbReference>
<keyword evidence="1 2" id="KW-0418">Kinase</keyword>
<dbReference type="InterPro" id="IPR027483">
    <property type="entry name" value="PInositol-4-P-4/5-kinase_C_sf"/>
</dbReference>
<dbReference type="GO" id="GO:0052742">
    <property type="term" value="F:phosphatidylinositol kinase activity"/>
    <property type="evidence" value="ECO:0007669"/>
    <property type="project" value="InterPro"/>
</dbReference>
<evidence type="ECO:0000256" key="1">
    <source>
        <dbReference type="ARBA" id="ARBA00022777"/>
    </source>
</evidence>
<gene>
    <name evidence="5" type="ORF">Scaly_1400500</name>
</gene>
<keyword evidence="2" id="KW-0547">Nucleotide-binding</keyword>
<reference evidence="5" key="2">
    <citation type="journal article" date="2024" name="Plant">
        <title>Genomic evolution and insights into agronomic trait innovations of Sesamum species.</title>
        <authorList>
            <person name="Miao H."/>
            <person name="Wang L."/>
            <person name="Qu L."/>
            <person name="Liu H."/>
            <person name="Sun Y."/>
            <person name="Le M."/>
            <person name="Wang Q."/>
            <person name="Wei S."/>
            <person name="Zheng Y."/>
            <person name="Lin W."/>
            <person name="Duan Y."/>
            <person name="Cao H."/>
            <person name="Xiong S."/>
            <person name="Wang X."/>
            <person name="Wei L."/>
            <person name="Li C."/>
            <person name="Ma Q."/>
            <person name="Ju M."/>
            <person name="Zhao R."/>
            <person name="Li G."/>
            <person name="Mu C."/>
            <person name="Tian Q."/>
            <person name="Mei H."/>
            <person name="Zhang T."/>
            <person name="Gao T."/>
            <person name="Zhang H."/>
        </authorList>
    </citation>
    <scope>NUCLEOTIDE SEQUENCE</scope>
    <source>
        <strain evidence="5">KEN8</strain>
    </source>
</reference>
<dbReference type="GO" id="GO:0046488">
    <property type="term" value="P:phosphatidylinositol metabolic process"/>
    <property type="evidence" value="ECO:0007669"/>
    <property type="project" value="UniProtKB-UniRule"/>
</dbReference>
<evidence type="ECO:0000259" key="4">
    <source>
        <dbReference type="PROSITE" id="PS51455"/>
    </source>
</evidence>
<keyword evidence="2" id="KW-0808">Transferase</keyword>
<evidence type="ECO:0000313" key="5">
    <source>
        <dbReference type="EMBL" id="KAL0357148.1"/>
    </source>
</evidence>
<dbReference type="PROSITE" id="PS51455">
    <property type="entry name" value="PIPK"/>
    <property type="match status" value="1"/>
</dbReference>
<dbReference type="AlphaFoldDB" id="A0AAW2PMK5"/>
<sequence>MYRVLSLRSGQLTLDCAFLESQQIIDYSLLLGLHFRAPEHLRSLSEPSDSLDNAETTSALDGSSSSYGNGPELKYNRQGVISQGDLLIPPRGLLLVTHEPGSVSTSPGPHIRGSTLKAYSIGNKEADLSSSWNWKRLSSLELQRL</sequence>
<name>A0AAW2PMK5_9LAMI</name>
<dbReference type="SUPFAM" id="SSF56104">
    <property type="entry name" value="SAICAR synthase-like"/>
    <property type="match status" value="1"/>
</dbReference>
<proteinExistence type="predicted"/>
<feature type="compositionally biased region" description="Polar residues" evidence="3">
    <location>
        <begin position="45"/>
        <end position="68"/>
    </location>
</feature>
<dbReference type="Gene3D" id="3.30.810.10">
    <property type="entry name" value="2-Layer Sandwich"/>
    <property type="match status" value="1"/>
</dbReference>